<accession>A0A8J5MY80</accession>
<sequence length="606" mass="70414">MTFWQENYGFVKDVYDFRLQKYQEWMDNLEGIVSKVMAPNVQYTYKEFKNIQDSLASLCRDLEKEGMKEWLDMMLEKVAMRVSDETAVSSKDKEFKASEKKKLQALVDRHNKLMPHTQETQAKVEIYARCYAYGDDISPCLKTLEEMRHLSVKEIHPHNMNMVEEQIEKAEKVIGIIDGQRETYEELLKRGKKILQNPNKAPFLTELIEKMENTWNQANEQSKNRHTMLCNSAKDWEKYDELRSAINDPIDKLESELKRYRKFYDPVMGSRKLAQKRNTWEEQKKLADEMFENIKKCYTTIIVLAGDDKKDFLDKEVSEVEEKRAVIEKCNVKLNKLFEYNESLTKAVNHAKQLQDWASPTNSKLNEITTDPELSPEDRVKEILILQEQAHERAPQIEPLNNDFKALLTEEDLEKSETAKTTMNTWNDTKQFVTEVLEEVEKEAGSISQDQRFYADYLCVVKEFKPWMEAAETKAKEALPKPGTLEDALALLESCKEFEGECGQEKEKLEVAGKARAAMEKASSTENEVEALTGRWESVKKTSMDRVEKIQVLVTTWEDLKKITDDLNIKVTDVSSQIDPNLEELEKTYATVKALFAKKKELLSSV</sequence>
<gene>
    <name evidence="1" type="ORF">Hamer_G012876</name>
</gene>
<protein>
    <submittedName>
        <fullName evidence="1">Putative Spectrin repeat-containing protein 2</fullName>
    </submittedName>
</protein>
<name>A0A8J5MY80_HOMAM</name>
<keyword evidence="2" id="KW-1185">Reference proteome</keyword>
<dbReference type="InterPro" id="IPR002017">
    <property type="entry name" value="Spectrin_repeat"/>
</dbReference>
<dbReference type="Pfam" id="PF00435">
    <property type="entry name" value="Spectrin"/>
    <property type="match status" value="1"/>
</dbReference>
<dbReference type="AlphaFoldDB" id="A0A8J5MY80"/>
<dbReference type="OrthoDB" id="6338470at2759"/>
<dbReference type="Proteomes" id="UP000747542">
    <property type="component" value="Unassembled WGS sequence"/>
</dbReference>
<organism evidence="1 2">
    <name type="scientific">Homarus americanus</name>
    <name type="common">American lobster</name>
    <dbReference type="NCBI Taxonomy" id="6706"/>
    <lineage>
        <taxon>Eukaryota</taxon>
        <taxon>Metazoa</taxon>
        <taxon>Ecdysozoa</taxon>
        <taxon>Arthropoda</taxon>
        <taxon>Crustacea</taxon>
        <taxon>Multicrustacea</taxon>
        <taxon>Malacostraca</taxon>
        <taxon>Eumalacostraca</taxon>
        <taxon>Eucarida</taxon>
        <taxon>Decapoda</taxon>
        <taxon>Pleocyemata</taxon>
        <taxon>Astacidea</taxon>
        <taxon>Nephropoidea</taxon>
        <taxon>Nephropidae</taxon>
        <taxon>Homarus</taxon>
    </lineage>
</organism>
<dbReference type="InterPro" id="IPR018159">
    <property type="entry name" value="Spectrin/alpha-actinin"/>
</dbReference>
<comment type="caution">
    <text evidence="1">The sequence shown here is derived from an EMBL/GenBank/DDBJ whole genome shotgun (WGS) entry which is preliminary data.</text>
</comment>
<evidence type="ECO:0000313" key="2">
    <source>
        <dbReference type="Proteomes" id="UP000747542"/>
    </source>
</evidence>
<evidence type="ECO:0000313" key="1">
    <source>
        <dbReference type="EMBL" id="KAG7167419.1"/>
    </source>
</evidence>
<dbReference type="EMBL" id="JAHLQT010021643">
    <property type="protein sequence ID" value="KAG7167419.1"/>
    <property type="molecule type" value="Genomic_DNA"/>
</dbReference>
<proteinExistence type="predicted"/>
<dbReference type="SMART" id="SM00150">
    <property type="entry name" value="SPEC"/>
    <property type="match status" value="2"/>
</dbReference>
<reference evidence="1" key="1">
    <citation type="journal article" date="2021" name="Sci. Adv.">
        <title>The American lobster genome reveals insights on longevity, neural, and immune adaptations.</title>
        <authorList>
            <person name="Polinski J.M."/>
            <person name="Zimin A.V."/>
            <person name="Clark K.F."/>
            <person name="Kohn A.B."/>
            <person name="Sadowski N."/>
            <person name="Timp W."/>
            <person name="Ptitsyn A."/>
            <person name="Khanna P."/>
            <person name="Romanova D.Y."/>
            <person name="Williams P."/>
            <person name="Greenwood S.J."/>
            <person name="Moroz L.L."/>
            <person name="Walt D.R."/>
            <person name="Bodnar A.G."/>
        </authorList>
    </citation>
    <scope>NUCLEOTIDE SEQUENCE</scope>
    <source>
        <strain evidence="1">GMGI-L3</strain>
    </source>
</reference>